<dbReference type="VEuPathDB" id="FungiDB:SDRG_06467"/>
<gene>
    <name evidence="1" type="ORF">SDRG_06467</name>
</gene>
<evidence type="ECO:0000313" key="1">
    <source>
        <dbReference type="EMBL" id="EQC36362.1"/>
    </source>
</evidence>
<protein>
    <submittedName>
        <fullName evidence="1">Uncharacterized protein</fullName>
    </submittedName>
</protein>
<dbReference type="AlphaFoldDB" id="T0S0U6"/>
<dbReference type="InParanoid" id="T0S0U6"/>
<dbReference type="OrthoDB" id="10323906at2759"/>
<dbReference type="RefSeq" id="XP_008610468.1">
    <property type="nucleotide sequence ID" value="XM_008612246.1"/>
</dbReference>
<dbReference type="EMBL" id="JH767148">
    <property type="protein sequence ID" value="EQC36362.1"/>
    <property type="molecule type" value="Genomic_DNA"/>
</dbReference>
<name>T0S0U6_SAPDV</name>
<accession>T0S0U6</accession>
<proteinExistence type="predicted"/>
<dbReference type="Proteomes" id="UP000030762">
    <property type="component" value="Unassembled WGS sequence"/>
</dbReference>
<organism evidence="1 2">
    <name type="scientific">Saprolegnia diclina (strain VS20)</name>
    <dbReference type="NCBI Taxonomy" id="1156394"/>
    <lineage>
        <taxon>Eukaryota</taxon>
        <taxon>Sar</taxon>
        <taxon>Stramenopiles</taxon>
        <taxon>Oomycota</taxon>
        <taxon>Saprolegniomycetes</taxon>
        <taxon>Saprolegniales</taxon>
        <taxon>Saprolegniaceae</taxon>
        <taxon>Saprolegnia</taxon>
    </lineage>
</organism>
<dbReference type="OMA" id="FLERTRC"/>
<evidence type="ECO:0000313" key="2">
    <source>
        <dbReference type="Proteomes" id="UP000030762"/>
    </source>
</evidence>
<sequence length="160" mass="17539">MLDIVEIPTEALFLERTRCLMPTPMPATVSTTNKTTWYFLLVDDSDCAVAAAILSTVHGLFLGHSMTSDGAAALGQYMALHQIASFPSLHGDFNCMLAFATGYERSLGYVTGSNMPQWLDALYFNSELKIDSFWSLDTGKNHNRATTLCRAESEGGAMLR</sequence>
<reference evidence="1 2" key="1">
    <citation type="submission" date="2012-04" db="EMBL/GenBank/DDBJ databases">
        <title>The Genome Sequence of Saprolegnia declina VS20.</title>
        <authorList>
            <consortium name="The Broad Institute Genome Sequencing Platform"/>
            <person name="Russ C."/>
            <person name="Nusbaum C."/>
            <person name="Tyler B."/>
            <person name="van West P."/>
            <person name="Dieguez-Uribeondo J."/>
            <person name="de Bruijn I."/>
            <person name="Tripathy S."/>
            <person name="Jiang R."/>
            <person name="Young S.K."/>
            <person name="Zeng Q."/>
            <person name="Gargeya S."/>
            <person name="Fitzgerald M."/>
            <person name="Haas B."/>
            <person name="Abouelleil A."/>
            <person name="Alvarado L."/>
            <person name="Arachchi H.M."/>
            <person name="Berlin A."/>
            <person name="Chapman S.B."/>
            <person name="Goldberg J."/>
            <person name="Griggs A."/>
            <person name="Gujja S."/>
            <person name="Hansen M."/>
            <person name="Howarth C."/>
            <person name="Imamovic A."/>
            <person name="Larimer J."/>
            <person name="McCowen C."/>
            <person name="Montmayeur A."/>
            <person name="Murphy C."/>
            <person name="Neiman D."/>
            <person name="Pearson M."/>
            <person name="Priest M."/>
            <person name="Roberts A."/>
            <person name="Saif S."/>
            <person name="Shea T."/>
            <person name="Sisk P."/>
            <person name="Sykes S."/>
            <person name="Wortman J."/>
            <person name="Nusbaum C."/>
            <person name="Birren B."/>
        </authorList>
    </citation>
    <scope>NUCLEOTIDE SEQUENCE [LARGE SCALE GENOMIC DNA]</scope>
    <source>
        <strain evidence="1 2">VS20</strain>
    </source>
</reference>
<keyword evidence="2" id="KW-1185">Reference proteome</keyword>
<dbReference type="GeneID" id="19947194"/>